<reference evidence="1" key="1">
    <citation type="journal article" date="2019" name="Sci. Rep.">
        <title>Draft genome of Tanacetum cinerariifolium, the natural source of mosquito coil.</title>
        <authorList>
            <person name="Yamashiro T."/>
            <person name="Shiraishi A."/>
            <person name="Satake H."/>
            <person name="Nakayama K."/>
        </authorList>
    </citation>
    <scope>NUCLEOTIDE SEQUENCE</scope>
</reference>
<organism evidence="1">
    <name type="scientific">Tanacetum cinerariifolium</name>
    <name type="common">Dalmatian daisy</name>
    <name type="synonym">Chrysanthemum cinerariifolium</name>
    <dbReference type="NCBI Taxonomy" id="118510"/>
    <lineage>
        <taxon>Eukaryota</taxon>
        <taxon>Viridiplantae</taxon>
        <taxon>Streptophyta</taxon>
        <taxon>Embryophyta</taxon>
        <taxon>Tracheophyta</taxon>
        <taxon>Spermatophyta</taxon>
        <taxon>Magnoliopsida</taxon>
        <taxon>eudicotyledons</taxon>
        <taxon>Gunneridae</taxon>
        <taxon>Pentapetalae</taxon>
        <taxon>asterids</taxon>
        <taxon>campanulids</taxon>
        <taxon>Asterales</taxon>
        <taxon>Asteraceae</taxon>
        <taxon>Asteroideae</taxon>
        <taxon>Anthemideae</taxon>
        <taxon>Anthemidinae</taxon>
        <taxon>Tanacetum</taxon>
    </lineage>
</organism>
<accession>A0A6L2MI99</accession>
<protein>
    <submittedName>
        <fullName evidence="1">Uncharacterized protein</fullName>
    </submittedName>
</protein>
<comment type="caution">
    <text evidence="1">The sequence shown here is derived from an EMBL/GenBank/DDBJ whole genome shotgun (WGS) entry which is preliminary data.</text>
</comment>
<proteinExistence type="predicted"/>
<dbReference type="AlphaFoldDB" id="A0A6L2MI99"/>
<sequence>MVAYVEKSTENVDFAKIVYFLNASHISMASAIICLAKNKKFNFSKLIFGEDETVYEERRDRVERAATTASSLEAEQDNGDILRTQSMEILNESIPYGTHSEDAETQGRHGQDTEVNTSSIPITTASINITTAEPVSTINTPVTTAGVSVSTVEPSTPLTTTTTLIKDEDLIIAQTLIRGVIMNEPKAQMQAELEEERLVRQKEEEANIALIESWDNTQAMMDADY</sequence>
<name>A0A6L2MI99_TANCI</name>
<dbReference type="EMBL" id="BKCJ010006502">
    <property type="protein sequence ID" value="GEU72482.1"/>
    <property type="molecule type" value="Genomic_DNA"/>
</dbReference>
<gene>
    <name evidence="1" type="ORF">Tci_044460</name>
</gene>
<evidence type="ECO:0000313" key="1">
    <source>
        <dbReference type="EMBL" id="GEU72482.1"/>
    </source>
</evidence>